<evidence type="ECO:0000313" key="2">
    <source>
        <dbReference type="EMBL" id="VDP47325.1"/>
    </source>
</evidence>
<name>A0A183P3K0_9TREM</name>
<dbReference type="EMBL" id="UZAL01029305">
    <property type="protein sequence ID" value="VDP47325.1"/>
    <property type="molecule type" value="Genomic_DNA"/>
</dbReference>
<feature type="compositionally biased region" description="Basic residues" evidence="1">
    <location>
        <begin position="1"/>
        <end position="18"/>
    </location>
</feature>
<sequence>MNKKTGIKNSRTRTKKVKAQAEYTEAKKKVKSIRHDKQKYMEDLATTAKKAKRQPYDTAKKLTRKYSKPERLVKDTEGRQPPRLKNRWVEYFEELLNRPAPLNPLNIEAVYRDDTPPTTEEIRLAIR</sequence>
<evidence type="ECO:0000256" key="1">
    <source>
        <dbReference type="SAM" id="MobiDB-lite"/>
    </source>
</evidence>
<protein>
    <submittedName>
        <fullName evidence="2">Uncharacterized protein</fullName>
    </submittedName>
</protein>
<gene>
    <name evidence="2" type="ORF">SMTD_LOCUS8937</name>
</gene>
<organism evidence="2 3">
    <name type="scientific">Schistosoma mattheei</name>
    <dbReference type="NCBI Taxonomy" id="31246"/>
    <lineage>
        <taxon>Eukaryota</taxon>
        <taxon>Metazoa</taxon>
        <taxon>Spiralia</taxon>
        <taxon>Lophotrochozoa</taxon>
        <taxon>Platyhelminthes</taxon>
        <taxon>Trematoda</taxon>
        <taxon>Digenea</taxon>
        <taxon>Strigeidida</taxon>
        <taxon>Schistosomatoidea</taxon>
        <taxon>Schistosomatidae</taxon>
        <taxon>Schistosoma</taxon>
    </lineage>
</organism>
<feature type="compositionally biased region" description="Basic and acidic residues" evidence="1">
    <location>
        <begin position="33"/>
        <end position="42"/>
    </location>
</feature>
<feature type="region of interest" description="Disordered" evidence="1">
    <location>
        <begin position="1"/>
        <end position="79"/>
    </location>
</feature>
<proteinExistence type="predicted"/>
<reference evidence="2 3" key="1">
    <citation type="submission" date="2018-11" db="EMBL/GenBank/DDBJ databases">
        <authorList>
            <consortium name="Pathogen Informatics"/>
        </authorList>
    </citation>
    <scope>NUCLEOTIDE SEQUENCE [LARGE SCALE GENOMIC DNA]</scope>
    <source>
        <strain>Denwood</strain>
        <strain evidence="3">Zambia</strain>
    </source>
</reference>
<feature type="compositionally biased region" description="Basic and acidic residues" evidence="1">
    <location>
        <begin position="67"/>
        <end position="79"/>
    </location>
</feature>
<dbReference type="Proteomes" id="UP000269396">
    <property type="component" value="Unassembled WGS sequence"/>
</dbReference>
<accession>A0A183P3K0</accession>
<keyword evidence="3" id="KW-1185">Reference proteome</keyword>
<dbReference type="AlphaFoldDB" id="A0A183P3K0"/>
<evidence type="ECO:0000313" key="3">
    <source>
        <dbReference type="Proteomes" id="UP000269396"/>
    </source>
</evidence>